<dbReference type="GO" id="GO:0045944">
    <property type="term" value="P:positive regulation of transcription by RNA polymerase II"/>
    <property type="evidence" value="ECO:0007669"/>
    <property type="project" value="TreeGrafter"/>
</dbReference>
<dbReference type="Pfam" id="PF13922">
    <property type="entry name" value="PHD_3"/>
    <property type="match status" value="1"/>
</dbReference>
<accession>A0A0K8UWN6</accession>
<dbReference type="InterPro" id="IPR026905">
    <property type="entry name" value="ASX-like_PHD"/>
</dbReference>
<reference evidence="2" key="1">
    <citation type="submission" date="2015-06" db="EMBL/GenBank/DDBJ databases">
        <authorList>
            <person name="Hoefler B.C."/>
            <person name="Straight P.D."/>
        </authorList>
    </citation>
    <scope>NUCLEOTIDE SEQUENCE</scope>
</reference>
<feature type="domain" description="Protein ASX-like PHD" evidence="1">
    <location>
        <begin position="86"/>
        <end position="126"/>
    </location>
</feature>
<dbReference type="InterPro" id="IPR024811">
    <property type="entry name" value="ASX/ASX-like"/>
</dbReference>
<dbReference type="GO" id="GO:0003682">
    <property type="term" value="F:chromatin binding"/>
    <property type="evidence" value="ECO:0007669"/>
    <property type="project" value="TreeGrafter"/>
</dbReference>
<dbReference type="GO" id="GO:0035517">
    <property type="term" value="C:PR-DUB complex"/>
    <property type="evidence" value="ECO:0007669"/>
    <property type="project" value="TreeGrafter"/>
</dbReference>
<evidence type="ECO:0000259" key="1">
    <source>
        <dbReference type="Pfam" id="PF13922"/>
    </source>
</evidence>
<dbReference type="GO" id="GO:0009887">
    <property type="term" value="P:animal organ morphogenesis"/>
    <property type="evidence" value="ECO:0007669"/>
    <property type="project" value="TreeGrafter"/>
</dbReference>
<evidence type="ECO:0000313" key="2">
    <source>
        <dbReference type="EMBL" id="JAI31001.1"/>
    </source>
</evidence>
<name>A0A0K8UWN6_BACLA</name>
<dbReference type="AlphaFoldDB" id="A0A0K8UWN6"/>
<gene>
    <name evidence="2" type="primary">Asx_2</name>
    <name evidence="2" type="ORF">c4_g1_i2</name>
</gene>
<dbReference type="GO" id="GO:0003677">
    <property type="term" value="F:DNA binding"/>
    <property type="evidence" value="ECO:0007669"/>
    <property type="project" value="InterPro"/>
</dbReference>
<organism evidence="2">
    <name type="scientific">Bactrocera latifrons</name>
    <name type="common">Malaysian fruit fly</name>
    <name type="synonym">Chaetodacus latifrons</name>
    <dbReference type="NCBI Taxonomy" id="174628"/>
    <lineage>
        <taxon>Eukaryota</taxon>
        <taxon>Metazoa</taxon>
        <taxon>Ecdysozoa</taxon>
        <taxon>Arthropoda</taxon>
        <taxon>Hexapoda</taxon>
        <taxon>Insecta</taxon>
        <taxon>Pterygota</taxon>
        <taxon>Neoptera</taxon>
        <taxon>Endopterygota</taxon>
        <taxon>Diptera</taxon>
        <taxon>Brachycera</taxon>
        <taxon>Muscomorpha</taxon>
        <taxon>Tephritoidea</taxon>
        <taxon>Tephritidae</taxon>
        <taxon>Bactrocera</taxon>
        <taxon>Bactrocera</taxon>
    </lineage>
</organism>
<dbReference type="EMBL" id="GDHF01021313">
    <property type="protein sequence ID" value="JAI31001.1"/>
    <property type="molecule type" value="Transcribed_RNA"/>
</dbReference>
<dbReference type="PANTHER" id="PTHR13578">
    <property type="entry name" value="ADDITIONAL SEX COMBS LIKE PROTEIN ASXL"/>
    <property type="match status" value="1"/>
</dbReference>
<protein>
    <submittedName>
        <fullName evidence="2">Polycomb protein Asx</fullName>
    </submittedName>
</protein>
<sequence length="127" mass="12611">MSRKNCVNKLFDKKKNCILSGNITYIDNLSGAGAAIADGNYIVTATNAGTLDAELSKAVVVAAAAAGNGSGGGAAGAGSGGSGHITRTEADNCACSLNAMVICQQCGAFCHDDCMSASKVCVSCVIR</sequence>
<dbReference type="PANTHER" id="PTHR13578:SF20">
    <property type="entry name" value="POLYCOMB PROTEIN ASX"/>
    <property type="match status" value="1"/>
</dbReference>
<proteinExistence type="predicted"/>
<dbReference type="OrthoDB" id="9348951at2759"/>